<sequence>MTTPAHPQTGGDLGETAFDVVIVGSGAAGMTAGLTAARHGLRAVVVEKASRFGGSTARSGGGVWIPNNEVLRRDGVDDSAQDARTYLAHIVGDTVADDRRQAFLDHGPRMLSHVLRASPLRLRWVPDYSDYYPEAPGGRGGGRSVEPGVLDGRVLGAHLGELERDYVRSPRNLVITQADFRKLNLLMRRPTSVLRALRVGLRWAWGNITGRRLLARGQALAAGLRVGLRDAGVPLWLDTPMLDLDQDASGRVTGVVVERDGERATLRARLGVVLTAGGFERNEQMRTQYQRPPIGTEWTVGAKANTGDAIRAGQRAGAAVELMDDAWWGPSVPLSGGPWFCLAERTLPGCIMVNGQGRRFVNEAAPYIDAVHAMYGEGDGPARNMPTWLILDQRYRNRYVFAGLGPRQSFPGRWRKAGAVHTAHSLDSLAEKIGLPPENLRSTVERFNTFAHTGDDTEFRRGDSVYDRYYGDPTVRPNPCLAELRVPPFHAVKIVPGDLGTKGGLVTDVHARVLRQDQSHIPGLYAAGNTSSAVMGHTYAGPGATLGPAMTFAHLAVEHLADAPANPPGTPPSTAATTQNAEP</sequence>
<dbReference type="PANTHER" id="PTHR43400:SF10">
    <property type="entry name" value="3-OXOSTEROID 1-DEHYDROGENASE"/>
    <property type="match status" value="1"/>
</dbReference>
<keyword evidence="5" id="KW-0753">Steroid metabolism</keyword>
<evidence type="ECO:0000256" key="9">
    <source>
        <dbReference type="ARBA" id="ARBA00069709"/>
    </source>
</evidence>
<keyword evidence="13" id="KW-1185">Reference proteome</keyword>
<evidence type="ECO:0000256" key="1">
    <source>
        <dbReference type="ARBA" id="ARBA00001974"/>
    </source>
</evidence>
<evidence type="ECO:0000256" key="8">
    <source>
        <dbReference type="ARBA" id="ARBA00066536"/>
    </source>
</evidence>
<keyword evidence="5" id="KW-0443">Lipid metabolism</keyword>
<dbReference type="Gene3D" id="3.50.50.60">
    <property type="entry name" value="FAD/NAD(P)-binding domain"/>
    <property type="match status" value="2"/>
</dbReference>
<keyword evidence="4 12" id="KW-0560">Oxidoreductase</keyword>
<evidence type="ECO:0000256" key="2">
    <source>
        <dbReference type="ARBA" id="ARBA00022630"/>
    </source>
</evidence>
<evidence type="ECO:0000256" key="4">
    <source>
        <dbReference type="ARBA" id="ARBA00023002"/>
    </source>
</evidence>
<dbReference type="InterPro" id="IPR003953">
    <property type="entry name" value="FAD-dep_OxRdtase_2_FAD-bd"/>
</dbReference>
<evidence type="ECO:0000256" key="5">
    <source>
        <dbReference type="ARBA" id="ARBA00023221"/>
    </source>
</evidence>
<dbReference type="NCBIfam" id="NF005882">
    <property type="entry name" value="PRK07843.1"/>
    <property type="match status" value="1"/>
</dbReference>
<dbReference type="SUPFAM" id="SSF56425">
    <property type="entry name" value="Succinate dehydrogenase/fumarate reductase flavoprotein, catalytic domain"/>
    <property type="match status" value="1"/>
</dbReference>
<comment type="catalytic activity">
    <reaction evidence="6">
        <text>a 3-oxosteroid + A = a 3-oxo-Delta(1)-steroid + AH2</text>
        <dbReference type="Rhea" id="RHEA:13329"/>
        <dbReference type="ChEBI" id="CHEBI:13193"/>
        <dbReference type="ChEBI" id="CHEBI:17499"/>
        <dbReference type="ChEBI" id="CHEBI:20156"/>
        <dbReference type="ChEBI" id="CHEBI:47788"/>
        <dbReference type="EC" id="1.3.99.4"/>
    </reaction>
</comment>
<dbReference type="EMBL" id="CP045929">
    <property type="protein sequence ID" value="QGK70377.1"/>
    <property type="molecule type" value="Genomic_DNA"/>
</dbReference>
<evidence type="ECO:0000256" key="3">
    <source>
        <dbReference type="ARBA" id="ARBA00022827"/>
    </source>
</evidence>
<comment type="cofactor">
    <cofactor evidence="1">
        <name>FAD</name>
        <dbReference type="ChEBI" id="CHEBI:57692"/>
    </cofactor>
</comment>
<keyword evidence="3" id="KW-0274">FAD</keyword>
<dbReference type="PANTHER" id="PTHR43400">
    <property type="entry name" value="FUMARATE REDUCTASE"/>
    <property type="match status" value="1"/>
</dbReference>
<dbReference type="InterPro" id="IPR036188">
    <property type="entry name" value="FAD/NAD-bd_sf"/>
</dbReference>
<evidence type="ECO:0000256" key="7">
    <source>
        <dbReference type="ARBA" id="ARBA00061147"/>
    </source>
</evidence>
<dbReference type="GO" id="GO:0008202">
    <property type="term" value="P:steroid metabolic process"/>
    <property type="evidence" value="ECO:0007669"/>
    <property type="project" value="UniProtKB-KW"/>
</dbReference>
<feature type="region of interest" description="Disordered" evidence="10">
    <location>
        <begin position="562"/>
        <end position="583"/>
    </location>
</feature>
<dbReference type="KEGG" id="sace:GIY23_13365"/>
<dbReference type="FunFam" id="3.50.50.60:FF:000208">
    <property type="entry name" value="3-ketosteroid dehydrogenase"/>
    <property type="match status" value="1"/>
</dbReference>
<feature type="compositionally biased region" description="Low complexity" evidence="10">
    <location>
        <begin position="572"/>
        <end position="583"/>
    </location>
</feature>
<keyword evidence="2" id="KW-0285">Flavoprotein</keyword>
<protein>
    <recommendedName>
        <fullName evidence="9">3-oxosteroid 1-dehydrogenase</fullName>
        <ecNumber evidence="8">1.3.99.4</ecNumber>
    </recommendedName>
</protein>
<dbReference type="GO" id="GO:0047571">
    <property type="term" value="F:3-oxosteroid 1-dehydrogenase activity"/>
    <property type="evidence" value="ECO:0007669"/>
    <property type="project" value="UniProtKB-EC"/>
</dbReference>
<accession>A0A5Q3QHR0</accession>
<organism evidence="12 13">
    <name type="scientific">Allosaccharopolyspora coralli</name>
    <dbReference type="NCBI Taxonomy" id="2665642"/>
    <lineage>
        <taxon>Bacteria</taxon>
        <taxon>Bacillati</taxon>
        <taxon>Actinomycetota</taxon>
        <taxon>Actinomycetes</taxon>
        <taxon>Pseudonocardiales</taxon>
        <taxon>Pseudonocardiaceae</taxon>
        <taxon>Allosaccharopolyspora</taxon>
    </lineage>
</organism>
<evidence type="ECO:0000259" key="11">
    <source>
        <dbReference type="Pfam" id="PF00890"/>
    </source>
</evidence>
<proteinExistence type="inferred from homology"/>
<dbReference type="InterPro" id="IPR027477">
    <property type="entry name" value="Succ_DH/fumarate_Rdtase_cat_sf"/>
</dbReference>
<feature type="domain" description="FAD-dependent oxidoreductase 2 FAD-binding" evidence="11">
    <location>
        <begin position="19"/>
        <end position="546"/>
    </location>
</feature>
<evidence type="ECO:0000313" key="13">
    <source>
        <dbReference type="Proteomes" id="UP000371041"/>
    </source>
</evidence>
<evidence type="ECO:0000256" key="10">
    <source>
        <dbReference type="SAM" id="MobiDB-lite"/>
    </source>
</evidence>
<dbReference type="Proteomes" id="UP000371041">
    <property type="component" value="Chromosome"/>
</dbReference>
<dbReference type="EC" id="1.3.99.4" evidence="8"/>
<dbReference type="InterPro" id="IPR050315">
    <property type="entry name" value="FAD-oxidoreductase_2"/>
</dbReference>
<comment type="similarity">
    <text evidence="7">Belongs to the FAD-dependent oxidoreductase 2 family. 3-oxosteroid dehydrogenase subfamily.</text>
</comment>
<dbReference type="RefSeq" id="WP_154076961.1">
    <property type="nucleotide sequence ID" value="NZ_CP045929.1"/>
</dbReference>
<reference evidence="13" key="1">
    <citation type="submission" date="2019-11" db="EMBL/GenBank/DDBJ databases">
        <title>The complete genome sequence of Saccharopolyspora sp. E2A.</title>
        <authorList>
            <person name="Zhang G."/>
        </authorList>
    </citation>
    <scope>NUCLEOTIDE SEQUENCE [LARGE SCALE GENOMIC DNA]</scope>
    <source>
        <strain evidence="13">E2A</strain>
    </source>
</reference>
<name>A0A5Q3QHR0_9PSEU</name>
<dbReference type="AlphaFoldDB" id="A0A5Q3QHR0"/>
<evidence type="ECO:0000313" key="12">
    <source>
        <dbReference type="EMBL" id="QGK70377.1"/>
    </source>
</evidence>
<evidence type="ECO:0000256" key="6">
    <source>
        <dbReference type="ARBA" id="ARBA00051951"/>
    </source>
</evidence>
<dbReference type="SUPFAM" id="SSF51905">
    <property type="entry name" value="FAD/NAD(P)-binding domain"/>
    <property type="match status" value="1"/>
</dbReference>
<dbReference type="Pfam" id="PF00890">
    <property type="entry name" value="FAD_binding_2"/>
    <property type="match status" value="1"/>
</dbReference>
<gene>
    <name evidence="12" type="ORF">GIY23_13365</name>
</gene>